<proteinExistence type="predicted"/>
<organism evidence="4 5">
    <name type="scientific">Streptomyces paromomycinus</name>
    <name type="common">Streptomyces rimosus subsp. paromomycinus</name>
    <dbReference type="NCBI Taxonomy" id="92743"/>
    <lineage>
        <taxon>Bacteria</taxon>
        <taxon>Bacillati</taxon>
        <taxon>Actinomycetota</taxon>
        <taxon>Actinomycetes</taxon>
        <taxon>Kitasatosporales</taxon>
        <taxon>Streptomycetaceae</taxon>
        <taxon>Streptomyces</taxon>
    </lineage>
</organism>
<sequence length="221" mass="24209">MQADSPDLAAAQRAHWQRTYDAHPAMYGQEPSAPARYAAAAFRAAGARDVLELGAGHGRDALHFAREGFAVRAADFSASGLAQLRRTAVAQGLAERVTCLAHDVRTPLPLPDSSADGVFAHMLLCMALSTAEIHTVVDEVRHVLRPGGTFVYTVRHTGDAHYGSGLVHGDDIYEHDGFAVHFFPRRLVDALADGWQLEEVHAFEEGDLPRRLWRVTQRLPQ</sequence>
<comment type="caution">
    <text evidence="4">The sequence shown here is derived from an EMBL/GenBank/DDBJ whole genome shotgun (WGS) entry which is preliminary data.</text>
</comment>
<dbReference type="Proteomes" id="UP000286746">
    <property type="component" value="Unassembled WGS sequence"/>
</dbReference>
<dbReference type="RefSeq" id="WP_125055167.1">
    <property type="nucleotide sequence ID" value="NZ_BHZD01000001.1"/>
</dbReference>
<dbReference type="GO" id="GO:0032259">
    <property type="term" value="P:methylation"/>
    <property type="evidence" value="ECO:0007669"/>
    <property type="project" value="UniProtKB-KW"/>
</dbReference>
<dbReference type="Gene3D" id="3.40.50.150">
    <property type="entry name" value="Vaccinia Virus protein VP39"/>
    <property type="match status" value="1"/>
</dbReference>
<evidence type="ECO:0000259" key="3">
    <source>
        <dbReference type="Pfam" id="PF13649"/>
    </source>
</evidence>
<keyword evidence="5" id="KW-1185">Reference proteome</keyword>
<name>A0A401W4N0_STREY</name>
<evidence type="ECO:0000313" key="5">
    <source>
        <dbReference type="Proteomes" id="UP000286746"/>
    </source>
</evidence>
<dbReference type="PANTHER" id="PTHR43861">
    <property type="entry name" value="TRANS-ACONITATE 2-METHYLTRANSFERASE-RELATED"/>
    <property type="match status" value="1"/>
</dbReference>
<dbReference type="GO" id="GO:0017000">
    <property type="term" value="P:antibiotic biosynthetic process"/>
    <property type="evidence" value="ECO:0007669"/>
    <property type="project" value="UniProtKB-ARBA"/>
</dbReference>
<dbReference type="InterPro" id="IPR029063">
    <property type="entry name" value="SAM-dependent_MTases_sf"/>
</dbReference>
<evidence type="ECO:0000256" key="2">
    <source>
        <dbReference type="ARBA" id="ARBA00022679"/>
    </source>
</evidence>
<dbReference type="AlphaFoldDB" id="A0A401W4N0"/>
<dbReference type="EMBL" id="BHZD01000001">
    <property type="protein sequence ID" value="GCD44251.1"/>
    <property type="molecule type" value="Genomic_DNA"/>
</dbReference>
<keyword evidence="2" id="KW-0808">Transferase</keyword>
<accession>A0A401W4N0</accession>
<feature type="domain" description="Methyltransferase" evidence="3">
    <location>
        <begin position="50"/>
        <end position="148"/>
    </location>
</feature>
<dbReference type="PANTHER" id="PTHR43861:SF1">
    <property type="entry name" value="TRANS-ACONITATE 2-METHYLTRANSFERASE"/>
    <property type="match status" value="1"/>
</dbReference>
<reference evidence="4 5" key="1">
    <citation type="submission" date="2018-11" db="EMBL/GenBank/DDBJ databases">
        <title>Whole genome sequence of Streptomyces paromomycinus NBRC 15454(T).</title>
        <authorList>
            <person name="Komaki H."/>
            <person name="Tamura T."/>
        </authorList>
    </citation>
    <scope>NUCLEOTIDE SEQUENCE [LARGE SCALE GENOMIC DNA]</scope>
    <source>
        <strain evidence="4 5">NBRC 15454</strain>
    </source>
</reference>
<evidence type="ECO:0000256" key="1">
    <source>
        <dbReference type="ARBA" id="ARBA00022603"/>
    </source>
</evidence>
<dbReference type="Pfam" id="PF13649">
    <property type="entry name" value="Methyltransf_25"/>
    <property type="match status" value="1"/>
</dbReference>
<protein>
    <recommendedName>
        <fullName evidence="3">Methyltransferase domain-containing protein</fullName>
    </recommendedName>
</protein>
<dbReference type="InterPro" id="IPR041698">
    <property type="entry name" value="Methyltransf_25"/>
</dbReference>
<gene>
    <name evidence="4" type="ORF">GKJPGBOP_03943</name>
</gene>
<dbReference type="SUPFAM" id="SSF53335">
    <property type="entry name" value="S-adenosyl-L-methionine-dependent methyltransferases"/>
    <property type="match status" value="1"/>
</dbReference>
<keyword evidence="1" id="KW-0489">Methyltransferase</keyword>
<evidence type="ECO:0000313" key="4">
    <source>
        <dbReference type="EMBL" id="GCD44251.1"/>
    </source>
</evidence>
<dbReference type="GO" id="GO:0008168">
    <property type="term" value="F:methyltransferase activity"/>
    <property type="evidence" value="ECO:0007669"/>
    <property type="project" value="UniProtKB-KW"/>
</dbReference>
<dbReference type="CDD" id="cd02440">
    <property type="entry name" value="AdoMet_MTases"/>
    <property type="match status" value="1"/>
</dbReference>